<organism evidence="2">
    <name type="scientific">hydrothermal vent metagenome</name>
    <dbReference type="NCBI Taxonomy" id="652676"/>
    <lineage>
        <taxon>unclassified sequences</taxon>
        <taxon>metagenomes</taxon>
        <taxon>ecological metagenomes</taxon>
    </lineage>
</organism>
<comment type="similarity">
    <text evidence="1">Belongs to the MinE family.</text>
</comment>
<dbReference type="SUPFAM" id="SSF55229">
    <property type="entry name" value="Cell division protein MinE topological specificity domain"/>
    <property type="match status" value="1"/>
</dbReference>
<keyword evidence="2" id="KW-0132">Cell division</keyword>
<dbReference type="InterPro" id="IPR005527">
    <property type="entry name" value="MinE"/>
</dbReference>
<evidence type="ECO:0000313" key="2">
    <source>
        <dbReference type="EMBL" id="SFV54313.1"/>
    </source>
</evidence>
<evidence type="ECO:0000256" key="1">
    <source>
        <dbReference type="ARBA" id="ARBA00008168"/>
    </source>
</evidence>
<sequence length="79" mass="9161">MFLDWFKKKKSAAVARDRLSIAIMSDRNGKNIYPFMEDMKKEIVQVVRRYIGVKGVEVHKEVDGDFEAISIDVLLDKNN</sequence>
<dbReference type="Pfam" id="PF03776">
    <property type="entry name" value="MinE"/>
    <property type="match status" value="1"/>
</dbReference>
<dbReference type="EMBL" id="FPHE01000052">
    <property type="protein sequence ID" value="SFV54313.1"/>
    <property type="molecule type" value="Genomic_DNA"/>
</dbReference>
<proteinExistence type="inferred from homology"/>
<dbReference type="HAMAP" id="MF_00262">
    <property type="entry name" value="MinE"/>
    <property type="match status" value="1"/>
</dbReference>
<gene>
    <name evidence="2" type="ORF">MNB_SV-12-907</name>
</gene>
<keyword evidence="2" id="KW-0131">Cell cycle</keyword>
<dbReference type="GO" id="GO:0051301">
    <property type="term" value="P:cell division"/>
    <property type="evidence" value="ECO:0007669"/>
    <property type="project" value="UniProtKB-KW"/>
</dbReference>
<dbReference type="Gene3D" id="3.30.1070.10">
    <property type="entry name" value="Cell division topological specificity factor MinE"/>
    <property type="match status" value="1"/>
</dbReference>
<dbReference type="GO" id="GO:0032955">
    <property type="term" value="P:regulation of division septum assembly"/>
    <property type="evidence" value="ECO:0007669"/>
    <property type="project" value="InterPro"/>
</dbReference>
<dbReference type="AlphaFoldDB" id="A0A1W1BLD0"/>
<reference evidence="2" key="1">
    <citation type="submission" date="2016-10" db="EMBL/GenBank/DDBJ databases">
        <authorList>
            <person name="de Groot N.N."/>
        </authorList>
    </citation>
    <scope>NUCLEOTIDE SEQUENCE</scope>
</reference>
<dbReference type="NCBIfam" id="TIGR01215">
    <property type="entry name" value="minE"/>
    <property type="match status" value="1"/>
</dbReference>
<name>A0A1W1BLD0_9ZZZZ</name>
<accession>A0A1W1BLD0</accession>
<dbReference type="InterPro" id="IPR036707">
    <property type="entry name" value="MinE_sf"/>
</dbReference>
<protein>
    <submittedName>
        <fullName evidence="2">Cell division topological specificity factor MinE</fullName>
    </submittedName>
</protein>